<dbReference type="OrthoDB" id="6194482at2759"/>
<reference evidence="1 2" key="1">
    <citation type="submission" date="2020-06" db="EMBL/GenBank/DDBJ databases">
        <authorList>
            <person name="Li R."/>
            <person name="Bekaert M."/>
        </authorList>
    </citation>
    <scope>NUCLEOTIDE SEQUENCE [LARGE SCALE GENOMIC DNA]</scope>
    <source>
        <strain evidence="2">wild</strain>
    </source>
</reference>
<gene>
    <name evidence="1" type="ORF">MCOR_3297</name>
</gene>
<dbReference type="Proteomes" id="UP000507470">
    <property type="component" value="Unassembled WGS sequence"/>
</dbReference>
<name>A0A6J8A3H2_MYTCO</name>
<dbReference type="EMBL" id="CACVKT020000575">
    <property type="protein sequence ID" value="CAC5361014.1"/>
    <property type="molecule type" value="Genomic_DNA"/>
</dbReference>
<evidence type="ECO:0000313" key="1">
    <source>
        <dbReference type="EMBL" id="CAC5361014.1"/>
    </source>
</evidence>
<protein>
    <recommendedName>
        <fullName evidence="3">Peptidase A2 domain-containing protein</fullName>
    </recommendedName>
</protein>
<proteinExistence type="predicted"/>
<keyword evidence="2" id="KW-1185">Reference proteome</keyword>
<organism evidence="1 2">
    <name type="scientific">Mytilus coruscus</name>
    <name type="common">Sea mussel</name>
    <dbReference type="NCBI Taxonomy" id="42192"/>
    <lineage>
        <taxon>Eukaryota</taxon>
        <taxon>Metazoa</taxon>
        <taxon>Spiralia</taxon>
        <taxon>Lophotrochozoa</taxon>
        <taxon>Mollusca</taxon>
        <taxon>Bivalvia</taxon>
        <taxon>Autobranchia</taxon>
        <taxon>Pteriomorphia</taxon>
        <taxon>Mytilida</taxon>
        <taxon>Mytiloidea</taxon>
        <taxon>Mytilidae</taxon>
        <taxon>Mytilinae</taxon>
        <taxon>Mytilus</taxon>
    </lineage>
</organism>
<evidence type="ECO:0000313" key="2">
    <source>
        <dbReference type="Proteomes" id="UP000507470"/>
    </source>
</evidence>
<dbReference type="AlphaFoldDB" id="A0A6J8A3H2"/>
<evidence type="ECO:0008006" key="3">
    <source>
        <dbReference type="Google" id="ProtNLM"/>
    </source>
</evidence>
<sequence length="172" mass="19390">MKKDIMQGHVLTRNRHKEGFRQKPVKLKRAETNDQVSGRNCKIKSDLIDINQTHEDQVDRNIECVFLGKGIEHQMVNSASSKEKEDFVAEPMQEDHGLSLNGDCGQDTGAEKDVIFNNNEDIVIDRITAASFRVSMEGSNQKVKTVIDTGAEVTVLYEDIFFSAFQKQADQS</sequence>
<accession>A0A6J8A3H2</accession>